<evidence type="ECO:0000256" key="2">
    <source>
        <dbReference type="ARBA" id="ARBA00003717"/>
    </source>
</evidence>
<dbReference type="Pfam" id="PF21680">
    <property type="entry name" value="GIDA_C_1st"/>
    <property type="match status" value="1"/>
</dbReference>
<dbReference type="SMART" id="SM01228">
    <property type="entry name" value="GIDA_assoc_3"/>
    <property type="match status" value="1"/>
</dbReference>
<dbReference type="GO" id="GO:0050660">
    <property type="term" value="F:flavin adenine dinucleotide binding"/>
    <property type="evidence" value="ECO:0007669"/>
    <property type="project" value="UniProtKB-UniRule"/>
</dbReference>
<evidence type="ECO:0000313" key="13">
    <source>
        <dbReference type="EMBL" id="QHQ36601.1"/>
    </source>
</evidence>
<feature type="binding site" evidence="11">
    <location>
        <position position="371"/>
    </location>
    <ligand>
        <name>FAD</name>
        <dbReference type="ChEBI" id="CHEBI:57692"/>
    </ligand>
</feature>
<dbReference type="PROSITE" id="PS01281">
    <property type="entry name" value="GIDA_2"/>
    <property type="match status" value="1"/>
</dbReference>
<dbReference type="InterPro" id="IPR040131">
    <property type="entry name" value="MnmG_N"/>
</dbReference>
<dbReference type="AlphaFoldDB" id="A0A6P1T4A6"/>
<dbReference type="InterPro" id="IPR002218">
    <property type="entry name" value="MnmG-rel"/>
</dbReference>
<comment type="cofactor">
    <cofactor evidence="1 11">
        <name>FAD</name>
        <dbReference type="ChEBI" id="CHEBI:57692"/>
    </cofactor>
</comment>
<dbReference type="Proteomes" id="UP000464495">
    <property type="component" value="Chromosome"/>
</dbReference>
<feature type="binding site" evidence="11">
    <location>
        <begin position="274"/>
        <end position="288"/>
    </location>
    <ligand>
        <name>NAD(+)</name>
        <dbReference type="ChEBI" id="CHEBI:57540"/>
    </ligand>
</feature>
<dbReference type="GO" id="GO:0030488">
    <property type="term" value="P:tRNA methylation"/>
    <property type="evidence" value="ECO:0007669"/>
    <property type="project" value="TreeGrafter"/>
</dbReference>
<keyword evidence="6 11" id="KW-0819">tRNA processing</keyword>
<evidence type="ECO:0000256" key="8">
    <source>
        <dbReference type="ARBA" id="ARBA00023027"/>
    </source>
</evidence>
<evidence type="ECO:0000256" key="9">
    <source>
        <dbReference type="ARBA" id="ARBA00025948"/>
    </source>
</evidence>
<dbReference type="PROSITE" id="PS01280">
    <property type="entry name" value="GIDA_1"/>
    <property type="match status" value="1"/>
</dbReference>
<evidence type="ECO:0000256" key="5">
    <source>
        <dbReference type="ARBA" id="ARBA00022630"/>
    </source>
</evidence>
<evidence type="ECO:0000256" key="3">
    <source>
        <dbReference type="ARBA" id="ARBA00007653"/>
    </source>
</evidence>
<comment type="subunit">
    <text evidence="9 11">Homodimer. Heterotetramer of two MnmE and two MnmG subunits.</text>
</comment>
<dbReference type="KEGG" id="amaq:GO499_16180"/>
<dbReference type="InterPro" id="IPR020595">
    <property type="entry name" value="MnmG-rel_CS"/>
</dbReference>
<name>A0A6P1T4A6_9RHOB</name>
<dbReference type="SUPFAM" id="SSF51905">
    <property type="entry name" value="FAD/NAD(P)-binding domain"/>
    <property type="match status" value="1"/>
</dbReference>
<evidence type="ECO:0000256" key="10">
    <source>
        <dbReference type="ARBA" id="ARBA00031800"/>
    </source>
</evidence>
<reference evidence="13 14" key="1">
    <citation type="submission" date="2019-12" db="EMBL/GenBank/DDBJ databases">
        <title>Complete genome sequence of Algicella marina strain 9Alg 56(T) isolated from the red alga Tichocarpus crinitus.</title>
        <authorList>
            <person name="Kim S.-G."/>
            <person name="Nedashkovskaya O.I."/>
        </authorList>
    </citation>
    <scope>NUCLEOTIDE SEQUENCE [LARGE SCALE GENOMIC DNA]</scope>
    <source>
        <strain evidence="13 14">9Alg 56</strain>
    </source>
</reference>
<dbReference type="InterPro" id="IPR047001">
    <property type="entry name" value="MnmG_C_subdom"/>
</dbReference>
<dbReference type="NCBIfam" id="TIGR00136">
    <property type="entry name" value="mnmG_gidA"/>
    <property type="match status" value="1"/>
</dbReference>
<keyword evidence="8 11" id="KW-0520">NAD</keyword>
<protein>
    <recommendedName>
        <fullName evidence="4 11">tRNA uridine 5-carboxymethylaminomethyl modification enzyme MnmG</fullName>
    </recommendedName>
    <alternativeName>
        <fullName evidence="10 11">Glucose-inhibited division protein A</fullName>
    </alternativeName>
</protein>
<dbReference type="FunFam" id="3.50.50.60:FF:000002">
    <property type="entry name" value="tRNA uridine 5-carboxymethylaminomethyl modification enzyme MnmG"/>
    <property type="match status" value="1"/>
</dbReference>
<dbReference type="PANTHER" id="PTHR11806">
    <property type="entry name" value="GLUCOSE INHIBITED DIVISION PROTEIN A"/>
    <property type="match status" value="1"/>
</dbReference>
<comment type="similarity">
    <text evidence="3 11">Belongs to the MnmG family.</text>
</comment>
<dbReference type="Pfam" id="PF01134">
    <property type="entry name" value="GIDA"/>
    <property type="match status" value="1"/>
</dbReference>
<dbReference type="InterPro" id="IPR004416">
    <property type="entry name" value="MnmG"/>
</dbReference>
<dbReference type="GO" id="GO:0002098">
    <property type="term" value="P:tRNA wobble uridine modification"/>
    <property type="evidence" value="ECO:0007669"/>
    <property type="project" value="InterPro"/>
</dbReference>
<keyword evidence="5 11" id="KW-0285">Flavoprotein</keyword>
<gene>
    <name evidence="11 13" type="primary">mnmG</name>
    <name evidence="11" type="synonym">gidA</name>
    <name evidence="13" type="ORF">GO499_16180</name>
</gene>
<feature type="binding site" evidence="11">
    <location>
        <begin position="15"/>
        <end position="20"/>
    </location>
    <ligand>
        <name>FAD</name>
        <dbReference type="ChEBI" id="CHEBI:57692"/>
    </ligand>
</feature>
<dbReference type="InterPro" id="IPR036188">
    <property type="entry name" value="FAD/NAD-bd_sf"/>
</dbReference>
<evidence type="ECO:0000256" key="6">
    <source>
        <dbReference type="ARBA" id="ARBA00022694"/>
    </source>
</evidence>
<dbReference type="EMBL" id="CP046620">
    <property type="protein sequence ID" value="QHQ36601.1"/>
    <property type="molecule type" value="Genomic_DNA"/>
</dbReference>
<dbReference type="InterPro" id="IPR026904">
    <property type="entry name" value="MnmG_C"/>
</dbReference>
<feature type="domain" description="tRNA uridine 5-carboxymethylaminomethyl modification enzyme C-terminal subdomain" evidence="12">
    <location>
        <begin position="543"/>
        <end position="614"/>
    </location>
</feature>
<dbReference type="RefSeq" id="WP_161863147.1">
    <property type="nucleotide sequence ID" value="NZ_CP046620.1"/>
</dbReference>
<comment type="function">
    <text evidence="2 11">NAD-binding protein involved in the addition of a carboxymethylaminomethyl (cmnm) group at the wobble position (U34) of certain tRNAs, forming tRNA-cmnm(5)s(2)U34.</text>
</comment>
<evidence type="ECO:0000256" key="4">
    <source>
        <dbReference type="ARBA" id="ARBA00020461"/>
    </source>
</evidence>
<evidence type="ECO:0000259" key="12">
    <source>
        <dbReference type="SMART" id="SM01228"/>
    </source>
</evidence>
<evidence type="ECO:0000256" key="1">
    <source>
        <dbReference type="ARBA" id="ARBA00001974"/>
    </source>
</evidence>
<dbReference type="Gene3D" id="3.50.50.60">
    <property type="entry name" value="FAD/NAD(P)-binding domain"/>
    <property type="match status" value="2"/>
</dbReference>
<organism evidence="13 14">
    <name type="scientific">Algicella marina</name>
    <dbReference type="NCBI Taxonomy" id="2683284"/>
    <lineage>
        <taxon>Bacteria</taxon>
        <taxon>Pseudomonadati</taxon>
        <taxon>Pseudomonadota</taxon>
        <taxon>Alphaproteobacteria</taxon>
        <taxon>Rhodobacterales</taxon>
        <taxon>Paracoccaceae</taxon>
        <taxon>Algicella</taxon>
    </lineage>
</organism>
<sequence>MFHVKHSGFDVLVVGGGHAGVEAARAAAQIGARTVLITHRLDRIGEMSCNPAIGGIGKGHLVREIDALGGWMGVAADFAAIQYRLLNRKKGPAVQGPRTQADRALYRQAMQRLVSDCAGLEVIESGVRGFVWEGSAICGVILDDGVQLAGRSVVLTAGTFLNGVIHIGEKRIPGGRAGDPASVALGDELSALGLPVGRLKTGTPARLDGRTINWDAVGKQDADDDPVYLSQRTTSVQQRQIACGITETNEATHEIIDRNLMNSALHAGHISGKGPRYCPSIEDKVVRFSEKSSHQVFLEPEGLVDHSVYPNGISTSLPEEIQSAFIRTMRGLEQVEILRPGYAIEYDYFDPRALTASLEVKEFDGLFFAGQINGTTGYEEAAAQGLVAGLNAALKAFGREPNLFRRSESYIGVMIDDLVTLGVTEPYRMFTSRAEFRLLLRADNADQRLSPLAHQLGLLSEDVWRGFSSKMNELNLAKEKLEALSVTSAQARRAGLDVSQDGSRRSGLEMLSLPGVTFGDLISFDTSLSNVSADVRQQLSTEALYGPYLDRQRRDAAILAQDEGFSLPTWMNYGAIPGLSAELSEKLAALRPETLSQARRIEGITPTALSLIMAVALRGEKRAAG</sequence>
<keyword evidence="7 11" id="KW-0274">FAD</keyword>
<evidence type="ECO:0000256" key="11">
    <source>
        <dbReference type="HAMAP-Rule" id="MF_00129"/>
    </source>
</evidence>
<dbReference type="InterPro" id="IPR044920">
    <property type="entry name" value="MnmG_C_subdom_sf"/>
</dbReference>
<dbReference type="InterPro" id="IPR049312">
    <property type="entry name" value="GIDA_C_N"/>
</dbReference>
<accession>A0A6P1T4A6</accession>
<evidence type="ECO:0000256" key="7">
    <source>
        <dbReference type="ARBA" id="ARBA00022827"/>
    </source>
</evidence>
<feature type="binding site" evidence="11">
    <location>
        <position position="182"/>
    </location>
    <ligand>
        <name>FAD</name>
        <dbReference type="ChEBI" id="CHEBI:57692"/>
    </ligand>
</feature>
<evidence type="ECO:0000313" key="14">
    <source>
        <dbReference type="Proteomes" id="UP000464495"/>
    </source>
</evidence>
<feature type="binding site" evidence="11">
    <location>
        <position position="127"/>
    </location>
    <ligand>
        <name>FAD</name>
        <dbReference type="ChEBI" id="CHEBI:57692"/>
    </ligand>
</feature>
<comment type="subcellular location">
    <subcellularLocation>
        <location evidence="11">Cytoplasm</location>
    </subcellularLocation>
</comment>
<dbReference type="GO" id="GO:0005829">
    <property type="term" value="C:cytosol"/>
    <property type="evidence" value="ECO:0007669"/>
    <property type="project" value="TreeGrafter"/>
</dbReference>
<dbReference type="Pfam" id="PF13932">
    <property type="entry name" value="SAM_GIDA_C"/>
    <property type="match status" value="1"/>
</dbReference>
<dbReference type="HAMAP" id="MF_00129">
    <property type="entry name" value="MnmG_GidA"/>
    <property type="match status" value="1"/>
</dbReference>
<keyword evidence="11" id="KW-0963">Cytoplasm</keyword>
<dbReference type="PANTHER" id="PTHR11806:SF0">
    <property type="entry name" value="PROTEIN MTO1 HOMOLOG, MITOCHONDRIAL"/>
    <property type="match status" value="1"/>
</dbReference>
<dbReference type="Gene3D" id="1.10.150.570">
    <property type="entry name" value="GidA associated domain, C-terminal subdomain"/>
    <property type="match status" value="1"/>
</dbReference>
<keyword evidence="14" id="KW-1185">Reference proteome</keyword>
<proteinExistence type="inferred from homology"/>